<comment type="caution">
    <text evidence="2">The sequence shown here is derived from an EMBL/GenBank/DDBJ whole genome shotgun (WGS) entry which is preliminary data.</text>
</comment>
<dbReference type="Proteomes" id="UP000287563">
    <property type="component" value="Unassembled WGS sequence"/>
</dbReference>
<dbReference type="RefSeq" id="WP_128782513.1">
    <property type="nucleotide sequence ID" value="NZ_RJLM01000001.1"/>
</dbReference>
<accession>A0A3S3RBQ0</accession>
<dbReference type="Pfam" id="PF13175">
    <property type="entry name" value="AAA_15"/>
    <property type="match status" value="1"/>
</dbReference>
<reference evidence="2 3" key="1">
    <citation type="submission" date="2018-11" db="EMBL/GenBank/DDBJ databases">
        <title>Photobacterium sp. BEI247 sp. nov., a marine bacterium isolated from Yongle Blue Hole in the South China Sea.</title>
        <authorList>
            <person name="Wang X."/>
        </authorList>
    </citation>
    <scope>NUCLEOTIDE SEQUENCE [LARGE SCALE GENOMIC DNA]</scope>
    <source>
        <strain evidence="3">BEI247</strain>
    </source>
</reference>
<dbReference type="EMBL" id="RJLM01000001">
    <property type="protein sequence ID" value="RWX57203.1"/>
    <property type="molecule type" value="Genomic_DNA"/>
</dbReference>
<keyword evidence="3" id="KW-1185">Reference proteome</keyword>
<dbReference type="InterPro" id="IPR041685">
    <property type="entry name" value="AAA_GajA/Old/RecF-like"/>
</dbReference>
<gene>
    <name evidence="2" type="ORF">EDI28_04005</name>
</gene>
<dbReference type="SUPFAM" id="SSF52540">
    <property type="entry name" value="P-loop containing nucleoside triphosphate hydrolases"/>
    <property type="match status" value="1"/>
</dbReference>
<dbReference type="PANTHER" id="PTHR43581">
    <property type="entry name" value="ATP/GTP PHOSPHATASE"/>
    <property type="match status" value="1"/>
</dbReference>
<dbReference type="InterPro" id="IPR051396">
    <property type="entry name" value="Bact_Antivir_Def_Nuclease"/>
</dbReference>
<dbReference type="AlphaFoldDB" id="A0A3S3RBQ0"/>
<proteinExistence type="predicted"/>
<dbReference type="PANTHER" id="PTHR43581:SF2">
    <property type="entry name" value="EXCINUCLEASE ATPASE SUBUNIT"/>
    <property type="match status" value="1"/>
</dbReference>
<protein>
    <recommendedName>
        <fullName evidence="1">Endonuclease GajA/Old nuclease/RecF-like AAA domain-containing protein</fullName>
    </recommendedName>
</protein>
<evidence type="ECO:0000313" key="3">
    <source>
        <dbReference type="Proteomes" id="UP000287563"/>
    </source>
</evidence>
<dbReference type="OrthoDB" id="9815944at2"/>
<dbReference type="Gene3D" id="3.40.50.300">
    <property type="entry name" value="P-loop containing nucleotide triphosphate hydrolases"/>
    <property type="match status" value="1"/>
</dbReference>
<organism evidence="2 3">
    <name type="scientific">Photobacterium chitinilyticum</name>
    <dbReference type="NCBI Taxonomy" id="2485123"/>
    <lineage>
        <taxon>Bacteria</taxon>
        <taxon>Pseudomonadati</taxon>
        <taxon>Pseudomonadota</taxon>
        <taxon>Gammaproteobacteria</taxon>
        <taxon>Vibrionales</taxon>
        <taxon>Vibrionaceae</taxon>
        <taxon>Photobacterium</taxon>
    </lineage>
</organism>
<sequence>MIINSVLLDKKRYKLVDTEYCNKNNAFTIIVGSNGTGKSRLLKRIVNNVKNVNIEDSRIPKNYSRQLDFDLDGYKASFYSPVSESKSFVSTNKKEVNSIDSEIKVIAVTTTPFDKFPIEYKGNETYRYHDDHRYTYIGLKVSKNSLNQSNYLNLLSRSMLSSDRIFKNKKLFSLLNLNAKTSMQMKAKLPTKNSDFMEYNYKTRKIELQNLDEGYFVNFIIRNHFTIYEKLDKVNGLISKAYNAYVNCYPFLSSPINPENRNVPKNDLILLLDIGLINASDIMFTDSKNKVIKISELSSGQKCMILTLLNISGSISDNSIVCIDEPEISLHPRWQKEFMKILIEFFSDFKKCHFIIATHSPLIISELSNENCFILNMDIGLAKKANEYKNMSSDYQLAEVFGISGNNNEYLNRIVVSLLSKLSKSGNLDKTDKLKLDALVRFSKGMDEGDSVKELIDILSLAWSKVSKNAK</sequence>
<evidence type="ECO:0000259" key="1">
    <source>
        <dbReference type="Pfam" id="PF13175"/>
    </source>
</evidence>
<dbReference type="InterPro" id="IPR027417">
    <property type="entry name" value="P-loop_NTPase"/>
</dbReference>
<evidence type="ECO:0000313" key="2">
    <source>
        <dbReference type="EMBL" id="RWX57203.1"/>
    </source>
</evidence>
<name>A0A3S3RBQ0_9GAMM</name>
<feature type="domain" description="Endonuclease GajA/Old nuclease/RecF-like AAA" evidence="1">
    <location>
        <begin position="11"/>
        <end position="364"/>
    </location>
</feature>